<reference evidence="2" key="1">
    <citation type="submission" date="2022-11" db="UniProtKB">
        <authorList>
            <consortium name="WormBaseParasite"/>
        </authorList>
    </citation>
    <scope>IDENTIFICATION</scope>
</reference>
<protein>
    <submittedName>
        <fullName evidence="2">Uncharacterized protein</fullName>
    </submittedName>
</protein>
<evidence type="ECO:0000313" key="1">
    <source>
        <dbReference type="Proteomes" id="UP000887566"/>
    </source>
</evidence>
<proteinExistence type="predicted"/>
<dbReference type="WBParaSite" id="PSAMB.scaffold95size80951.g1863.t1">
    <property type="protein sequence ID" value="PSAMB.scaffold95size80951.g1863.t1"/>
    <property type="gene ID" value="PSAMB.scaffold95size80951.g1863"/>
</dbReference>
<accession>A0A914XQQ3</accession>
<dbReference type="Proteomes" id="UP000887566">
    <property type="component" value="Unplaced"/>
</dbReference>
<dbReference type="Pfam" id="PF20721">
    <property type="entry name" value="C19orf12"/>
    <property type="match status" value="1"/>
</dbReference>
<dbReference type="InterPro" id="IPR033369">
    <property type="entry name" value="C19orf12"/>
</dbReference>
<name>A0A914XQQ3_9BILA</name>
<dbReference type="AlphaFoldDB" id="A0A914XQQ3"/>
<organism evidence="1 2">
    <name type="scientific">Plectus sambesii</name>
    <dbReference type="NCBI Taxonomy" id="2011161"/>
    <lineage>
        <taxon>Eukaryota</taxon>
        <taxon>Metazoa</taxon>
        <taxon>Ecdysozoa</taxon>
        <taxon>Nematoda</taxon>
        <taxon>Chromadorea</taxon>
        <taxon>Plectida</taxon>
        <taxon>Plectina</taxon>
        <taxon>Plectoidea</taxon>
        <taxon>Plectidae</taxon>
        <taxon>Plectus</taxon>
    </lineage>
</organism>
<keyword evidence="1" id="KW-1185">Reference proteome</keyword>
<evidence type="ECO:0000313" key="2">
    <source>
        <dbReference type="WBParaSite" id="PSAMB.scaffold95size80951.g1863.t1"/>
    </source>
</evidence>
<sequence length="126" mass="13391">MVSLVYLNKVLEILDQSSEVKNTVTGIAQQTGYAAGGVALGGLIGGRSGALFGAVLGALVGYARADDYQSMVDVVRALNDDEKHRLQEKIQALVGSASIEQLKVWMQSEVHRQMLTTLLSKAVTSA</sequence>